<evidence type="ECO:0000256" key="2">
    <source>
        <dbReference type="ARBA" id="ARBA00022574"/>
    </source>
</evidence>
<evidence type="ECO:0000256" key="1">
    <source>
        <dbReference type="ARBA" id="ARBA00004123"/>
    </source>
</evidence>
<reference evidence="7" key="1">
    <citation type="submission" date="2022-11" db="UniProtKB">
        <authorList>
            <consortium name="WormBaseParasite"/>
        </authorList>
    </citation>
    <scope>IDENTIFICATION</scope>
</reference>
<evidence type="ECO:0000256" key="3">
    <source>
        <dbReference type="ARBA" id="ARBA00022737"/>
    </source>
</evidence>
<dbReference type="GO" id="GO:0003682">
    <property type="term" value="F:chromatin binding"/>
    <property type="evidence" value="ECO:0007669"/>
    <property type="project" value="TreeGrafter"/>
</dbReference>
<dbReference type="PANTHER" id="PTHR19861:SF0">
    <property type="entry name" value="WD REPEAT-CONTAINING PROTEIN 82"/>
    <property type="match status" value="1"/>
</dbReference>
<evidence type="ECO:0000256" key="5">
    <source>
        <dbReference type="SAM" id="MobiDB-lite"/>
    </source>
</evidence>
<protein>
    <submittedName>
        <fullName evidence="7">Uncharacterized protein</fullName>
    </submittedName>
</protein>
<feature type="region of interest" description="Disordered" evidence="5">
    <location>
        <begin position="177"/>
        <end position="211"/>
    </location>
</feature>
<evidence type="ECO:0000313" key="7">
    <source>
        <dbReference type="WBParaSite" id="Gr19_v10_g8485.t1"/>
    </source>
</evidence>
<feature type="compositionally biased region" description="Acidic residues" evidence="5">
    <location>
        <begin position="133"/>
        <end position="150"/>
    </location>
</feature>
<dbReference type="WBParaSite" id="Gr19_v10_g8485.t1">
    <property type="protein sequence ID" value="Gr19_v10_g8485.t1"/>
    <property type="gene ID" value="Gr19_v10_g8485"/>
</dbReference>
<name>A0A914IBT5_GLORO</name>
<dbReference type="Proteomes" id="UP000887572">
    <property type="component" value="Unplaced"/>
</dbReference>
<keyword evidence="4" id="KW-0539">Nucleus</keyword>
<dbReference type="InterPro" id="IPR037867">
    <property type="entry name" value="Swd2/WDR82"/>
</dbReference>
<feature type="compositionally biased region" description="Low complexity" evidence="5">
    <location>
        <begin position="179"/>
        <end position="189"/>
    </location>
</feature>
<sequence>MEEVEVRNVRVTEPGGDRSVCQFLELLSTQRMHDRNEHFVFGNRMFEKNSVVTLQGDPRICKDGMQKNVRFVGVNPNNSSAIIQLDAKKSAFFPAMSVIDFVGRFINSNTNTIENDDKLITPEMVAEILEDVGEAEDDESHSEAGSDDFTDSVSSTGAVALQQHIVKADDDVVAMENVQQQSSLSSNSSPCTDGLPSTSASQPSSSATNTALLTSSSAEKVRLQQHQLNKLFSSTARLRSSPPLEPSLSTLKPDLIDLTRFNHCVRLQQRHQKRSVNSKKYSVDLIYFAHTKTDAIHASTKIDHTIRYLSLYDNKYLRYFQ</sequence>
<dbReference type="AlphaFoldDB" id="A0A914IBT5"/>
<comment type="subcellular location">
    <subcellularLocation>
        <location evidence="1">Nucleus</location>
    </subcellularLocation>
</comment>
<evidence type="ECO:0000256" key="4">
    <source>
        <dbReference type="ARBA" id="ARBA00023242"/>
    </source>
</evidence>
<keyword evidence="2" id="KW-0853">WD repeat</keyword>
<keyword evidence="6" id="KW-1185">Reference proteome</keyword>
<organism evidence="6 7">
    <name type="scientific">Globodera rostochiensis</name>
    <name type="common">Golden nematode worm</name>
    <name type="synonym">Heterodera rostochiensis</name>
    <dbReference type="NCBI Taxonomy" id="31243"/>
    <lineage>
        <taxon>Eukaryota</taxon>
        <taxon>Metazoa</taxon>
        <taxon>Ecdysozoa</taxon>
        <taxon>Nematoda</taxon>
        <taxon>Chromadorea</taxon>
        <taxon>Rhabditida</taxon>
        <taxon>Tylenchina</taxon>
        <taxon>Tylenchomorpha</taxon>
        <taxon>Tylenchoidea</taxon>
        <taxon>Heteroderidae</taxon>
        <taxon>Heteroderinae</taxon>
        <taxon>Globodera</taxon>
    </lineage>
</organism>
<accession>A0A914IBT5</accession>
<evidence type="ECO:0000313" key="6">
    <source>
        <dbReference type="Proteomes" id="UP000887572"/>
    </source>
</evidence>
<proteinExistence type="predicted"/>
<feature type="region of interest" description="Disordered" evidence="5">
    <location>
        <begin position="133"/>
        <end position="153"/>
    </location>
</feature>
<feature type="compositionally biased region" description="Low complexity" evidence="5">
    <location>
        <begin position="197"/>
        <end position="211"/>
    </location>
</feature>
<dbReference type="GO" id="GO:0048188">
    <property type="term" value="C:Set1C/COMPASS complex"/>
    <property type="evidence" value="ECO:0007669"/>
    <property type="project" value="TreeGrafter"/>
</dbReference>
<dbReference type="PANTHER" id="PTHR19861">
    <property type="entry name" value="WD40 REPEAT PROTEIN SWD2"/>
    <property type="match status" value="1"/>
</dbReference>
<keyword evidence="3" id="KW-0677">Repeat</keyword>